<reference evidence="1 2" key="1">
    <citation type="submission" date="2020-09" db="EMBL/GenBank/DDBJ databases">
        <title>De no assembly of potato wild relative species, Solanum commersonii.</title>
        <authorList>
            <person name="Cho K."/>
        </authorList>
    </citation>
    <scope>NUCLEOTIDE SEQUENCE [LARGE SCALE GENOMIC DNA]</scope>
    <source>
        <strain evidence="1">LZ3.2</strain>
        <tissue evidence="1">Leaf</tissue>
    </source>
</reference>
<proteinExistence type="predicted"/>
<keyword evidence="2" id="KW-1185">Reference proteome</keyword>
<accession>A0A9J6B5E2</accession>
<gene>
    <name evidence="1" type="ORF">H5410_003675</name>
</gene>
<dbReference type="AlphaFoldDB" id="A0A9J6B5E2"/>
<name>A0A9J6B5E2_SOLCO</name>
<organism evidence="1 2">
    <name type="scientific">Solanum commersonii</name>
    <name type="common">Commerson's wild potato</name>
    <name type="synonym">Commerson's nightshade</name>
    <dbReference type="NCBI Taxonomy" id="4109"/>
    <lineage>
        <taxon>Eukaryota</taxon>
        <taxon>Viridiplantae</taxon>
        <taxon>Streptophyta</taxon>
        <taxon>Embryophyta</taxon>
        <taxon>Tracheophyta</taxon>
        <taxon>Spermatophyta</taxon>
        <taxon>Magnoliopsida</taxon>
        <taxon>eudicotyledons</taxon>
        <taxon>Gunneridae</taxon>
        <taxon>Pentapetalae</taxon>
        <taxon>asterids</taxon>
        <taxon>lamiids</taxon>
        <taxon>Solanales</taxon>
        <taxon>Solanaceae</taxon>
        <taxon>Solanoideae</taxon>
        <taxon>Solaneae</taxon>
        <taxon>Solanum</taxon>
    </lineage>
</organism>
<protein>
    <submittedName>
        <fullName evidence="1">Uncharacterized protein</fullName>
    </submittedName>
</protein>
<evidence type="ECO:0000313" key="1">
    <source>
        <dbReference type="EMBL" id="KAG5631958.1"/>
    </source>
</evidence>
<comment type="caution">
    <text evidence="1">The sequence shown here is derived from an EMBL/GenBank/DDBJ whole genome shotgun (WGS) entry which is preliminary data.</text>
</comment>
<evidence type="ECO:0000313" key="2">
    <source>
        <dbReference type="Proteomes" id="UP000824120"/>
    </source>
</evidence>
<dbReference type="Proteomes" id="UP000824120">
    <property type="component" value="Chromosome 1"/>
</dbReference>
<sequence length="98" mass="11324">MLQYMTYMFGQISDFIPIWLGIMSHLVHQMTNLLGQAFGSVLTWFGTVMCIQRMINDLYIGTNFWFCPSLAWYCNMYPTGKLSIATNDLPVGYTIVNY</sequence>
<dbReference type="EMBL" id="JACXVP010000001">
    <property type="protein sequence ID" value="KAG5631958.1"/>
    <property type="molecule type" value="Genomic_DNA"/>
</dbReference>